<organism evidence="1 2">
    <name type="scientific">Crocuta crocuta</name>
    <name type="common">Spotted hyena</name>
    <dbReference type="NCBI Taxonomy" id="9678"/>
    <lineage>
        <taxon>Eukaryota</taxon>
        <taxon>Metazoa</taxon>
        <taxon>Chordata</taxon>
        <taxon>Craniata</taxon>
        <taxon>Vertebrata</taxon>
        <taxon>Euteleostomi</taxon>
        <taxon>Mammalia</taxon>
        <taxon>Eutheria</taxon>
        <taxon>Laurasiatheria</taxon>
        <taxon>Carnivora</taxon>
        <taxon>Feliformia</taxon>
        <taxon>Hyaenidae</taxon>
        <taxon>Crocuta</taxon>
    </lineage>
</organism>
<sequence length="206" mass="23665">PEITVENLPVYLRLQKPLLILFSDGSINPQYKKAILTLVKEKHLDSLTPCWLNLKNTPVGRGILQTYFDALPSLPRIVVVNLHSGGQVFAFPSEQAITEQNLLLWLKKLKAGLESHITILPAQKWKPPLPAYDFLSMMDAAASQHSARKAPKCIKETNVQENDKKQHEDKSTIRKEPIETLRIKHWNRSNWFKEGEKSFRHDNKEL</sequence>
<comment type="caution">
    <text evidence="1">The sequence shown here is derived from an EMBL/GenBank/DDBJ whole genome shotgun (WGS) entry which is preliminary data.</text>
</comment>
<dbReference type="InterPro" id="IPR040090">
    <property type="entry name" value="TXNDC16"/>
</dbReference>
<reference evidence="1 2" key="1">
    <citation type="submission" date="2019-11" db="EMBL/GenBank/DDBJ databases">
        <authorList>
            <person name="Yang C."/>
            <person name="Li F."/>
        </authorList>
    </citation>
    <scope>NUCLEOTIDE SEQUENCE [LARGE SCALE GENOMIC DNA]</scope>
    <source>
        <strain evidence="1">KB4526</strain>
        <tissue evidence="1">Muscle</tissue>
    </source>
</reference>
<protein>
    <submittedName>
        <fullName evidence="1">TXD16 protein</fullName>
    </submittedName>
</protein>
<name>A0A6G1B1N7_CROCR</name>
<dbReference type="AlphaFoldDB" id="A0A6G1B1N7"/>
<dbReference type="Gene3D" id="3.40.30.10">
    <property type="entry name" value="Glutaredoxin"/>
    <property type="match status" value="1"/>
</dbReference>
<feature type="non-terminal residue" evidence="1">
    <location>
        <position position="206"/>
    </location>
</feature>
<dbReference type="PANTHER" id="PTHR22699">
    <property type="entry name" value="THIOREDOXIN DOMAIN-CONTAINING PROTEIN 16"/>
    <property type="match status" value="1"/>
</dbReference>
<evidence type="ECO:0000313" key="2">
    <source>
        <dbReference type="Proteomes" id="UP000475037"/>
    </source>
</evidence>
<feature type="non-terminal residue" evidence="1">
    <location>
        <position position="1"/>
    </location>
</feature>
<dbReference type="Pfam" id="PF13848">
    <property type="entry name" value="Thioredoxin_6"/>
    <property type="match status" value="1"/>
</dbReference>
<gene>
    <name evidence="1" type="primary">Txndc16_1</name>
    <name evidence="1" type="ORF">FOF47_R20377</name>
</gene>
<evidence type="ECO:0000313" key="1">
    <source>
        <dbReference type="EMBL" id="KAF0881816.1"/>
    </source>
</evidence>
<accession>A0A6G1B1N7</accession>
<proteinExistence type="predicted"/>
<dbReference type="PANTHER" id="PTHR22699:SF1">
    <property type="entry name" value="THIOREDOXIN DOMAIN-CONTAINING PROTEIN 16"/>
    <property type="match status" value="1"/>
</dbReference>
<dbReference type="EMBL" id="VOAJ01002632">
    <property type="protein sequence ID" value="KAF0881816.1"/>
    <property type="molecule type" value="Genomic_DNA"/>
</dbReference>
<keyword evidence="2" id="KW-1185">Reference proteome</keyword>
<dbReference type="Proteomes" id="UP000475037">
    <property type="component" value="Unassembled WGS sequence"/>
</dbReference>